<feature type="domain" description="Reverse transcriptase/retrotransposon-derived protein RNase H-like" evidence="2">
    <location>
        <begin position="145"/>
        <end position="234"/>
    </location>
</feature>
<dbReference type="PANTHER" id="PTHR37984">
    <property type="entry name" value="PROTEIN CBG26694"/>
    <property type="match status" value="1"/>
</dbReference>
<gene>
    <name evidence="3" type="primary">pol_3772</name>
    <name evidence="3" type="ORF">NPIL_345431</name>
</gene>
<dbReference type="PANTHER" id="PTHR37984:SF5">
    <property type="entry name" value="PROTEIN NYNRIN-LIKE"/>
    <property type="match status" value="1"/>
</dbReference>
<dbReference type="EMBL" id="BMAW01013180">
    <property type="protein sequence ID" value="GFT32521.1"/>
    <property type="molecule type" value="Genomic_DNA"/>
</dbReference>
<dbReference type="InterPro" id="IPR043502">
    <property type="entry name" value="DNA/RNA_pol_sf"/>
</dbReference>
<dbReference type="GO" id="GO:0003824">
    <property type="term" value="F:catalytic activity"/>
    <property type="evidence" value="ECO:0007669"/>
    <property type="project" value="UniProtKB-KW"/>
</dbReference>
<reference evidence="3" key="1">
    <citation type="submission" date="2020-08" db="EMBL/GenBank/DDBJ databases">
        <title>Multicomponent nature underlies the extraordinary mechanical properties of spider dragline silk.</title>
        <authorList>
            <person name="Kono N."/>
            <person name="Nakamura H."/>
            <person name="Mori M."/>
            <person name="Yoshida Y."/>
            <person name="Ohtoshi R."/>
            <person name="Malay A.D."/>
            <person name="Moran D.A.P."/>
            <person name="Tomita M."/>
            <person name="Numata K."/>
            <person name="Arakawa K."/>
        </authorList>
    </citation>
    <scope>NUCLEOTIDE SEQUENCE</scope>
</reference>
<keyword evidence="1" id="KW-0511">Multifunctional enzyme</keyword>
<dbReference type="GO" id="GO:0071897">
    <property type="term" value="P:DNA biosynthetic process"/>
    <property type="evidence" value="ECO:0007669"/>
    <property type="project" value="UniProtKB-ARBA"/>
</dbReference>
<dbReference type="InterPro" id="IPR050951">
    <property type="entry name" value="Retrovirus_Pol_polyprotein"/>
</dbReference>
<dbReference type="OrthoDB" id="6932368at2759"/>
<protein>
    <submittedName>
        <fullName evidence="3">Retrovirus-related Pol polyprotein from transposon opus</fullName>
    </submittedName>
</protein>
<name>A0A8X6NU81_NEPPI</name>
<evidence type="ECO:0000313" key="3">
    <source>
        <dbReference type="EMBL" id="GFT32521.1"/>
    </source>
</evidence>
<organism evidence="3 4">
    <name type="scientific">Nephila pilipes</name>
    <name type="common">Giant wood spider</name>
    <name type="synonym">Nephila maculata</name>
    <dbReference type="NCBI Taxonomy" id="299642"/>
    <lineage>
        <taxon>Eukaryota</taxon>
        <taxon>Metazoa</taxon>
        <taxon>Ecdysozoa</taxon>
        <taxon>Arthropoda</taxon>
        <taxon>Chelicerata</taxon>
        <taxon>Arachnida</taxon>
        <taxon>Araneae</taxon>
        <taxon>Araneomorphae</taxon>
        <taxon>Entelegynae</taxon>
        <taxon>Araneoidea</taxon>
        <taxon>Nephilidae</taxon>
        <taxon>Nephila</taxon>
    </lineage>
</organism>
<proteinExistence type="predicted"/>
<dbReference type="AlphaFoldDB" id="A0A8X6NU81"/>
<dbReference type="SUPFAM" id="SSF56672">
    <property type="entry name" value="DNA/RNA polymerases"/>
    <property type="match status" value="1"/>
</dbReference>
<dbReference type="Proteomes" id="UP000887013">
    <property type="component" value="Unassembled WGS sequence"/>
</dbReference>
<evidence type="ECO:0000259" key="2">
    <source>
        <dbReference type="Pfam" id="PF17919"/>
    </source>
</evidence>
<dbReference type="InterPro" id="IPR041577">
    <property type="entry name" value="RT_RNaseH_2"/>
</dbReference>
<evidence type="ECO:0000313" key="4">
    <source>
        <dbReference type="Proteomes" id="UP000887013"/>
    </source>
</evidence>
<accession>A0A8X6NU81</accession>
<keyword evidence="4" id="KW-1185">Reference proteome</keyword>
<sequence>MRSRSPVRNSKPVRIHREDIFVIPKSLAPHAKALYDLTLFAANCTKIPTYGTKRISHDFSLRRQFTWSFVIADVRQPIIGVNFLKHFNLLVDAKHHRVSDSKTKLSSNGQLPKIKRLLPHAAETQAPLNKLLTNCKKNNKRSVLWNEEAEIAFLQCKSSSANVATLAYPSPDLQFYLLVDVSKTAVAAALNCSTTNGPKPIAIFSRKLSATETKYSIYDRELLTIYLAINTFRTSWKNIILIIFTDHHLLIFEVTKISDSCSLRQFKHLDFISQFSTNIRHVSGSDSSVAYSLSRINAFNLSTTDLQHLANSQTNDEELKTFNIFQ</sequence>
<evidence type="ECO:0000256" key="1">
    <source>
        <dbReference type="ARBA" id="ARBA00023268"/>
    </source>
</evidence>
<dbReference type="Pfam" id="PF17919">
    <property type="entry name" value="RT_RNaseH_2"/>
    <property type="match status" value="1"/>
</dbReference>
<comment type="caution">
    <text evidence="3">The sequence shown here is derived from an EMBL/GenBank/DDBJ whole genome shotgun (WGS) entry which is preliminary data.</text>
</comment>